<feature type="region of interest" description="Disordered" evidence="2">
    <location>
        <begin position="735"/>
        <end position="789"/>
    </location>
</feature>
<feature type="compositionally biased region" description="Polar residues" evidence="2">
    <location>
        <begin position="606"/>
        <end position="624"/>
    </location>
</feature>
<dbReference type="PROSITE" id="PS50076">
    <property type="entry name" value="DNAJ_2"/>
    <property type="match status" value="1"/>
</dbReference>
<dbReference type="STRING" id="2512241.A0A553IF85"/>
<keyword evidence="1" id="KW-0143">Chaperone</keyword>
<proteinExistence type="predicted"/>
<evidence type="ECO:0000259" key="3">
    <source>
        <dbReference type="PROSITE" id="PS50076"/>
    </source>
</evidence>
<dbReference type="AlphaFoldDB" id="A0A553IF85"/>
<comment type="caution">
    <text evidence="4">The sequence shown here is derived from an EMBL/GenBank/DDBJ whole genome shotgun (WGS) entry which is preliminary data.</text>
</comment>
<feature type="compositionally biased region" description="Polar residues" evidence="2">
    <location>
        <begin position="377"/>
        <end position="389"/>
    </location>
</feature>
<feature type="compositionally biased region" description="Polar residues" evidence="2">
    <location>
        <begin position="741"/>
        <end position="764"/>
    </location>
</feature>
<evidence type="ECO:0000313" key="4">
    <source>
        <dbReference type="EMBL" id="TRX98863.1"/>
    </source>
</evidence>
<dbReference type="EMBL" id="VFLP01000001">
    <property type="protein sequence ID" value="TRX98863.1"/>
    <property type="molecule type" value="Genomic_DNA"/>
</dbReference>
<feature type="compositionally biased region" description="Low complexity" evidence="2">
    <location>
        <begin position="405"/>
        <end position="417"/>
    </location>
</feature>
<dbReference type="CDD" id="cd06257">
    <property type="entry name" value="DnaJ"/>
    <property type="match status" value="1"/>
</dbReference>
<feature type="region of interest" description="Disordered" evidence="2">
    <location>
        <begin position="401"/>
        <end position="452"/>
    </location>
</feature>
<dbReference type="Proteomes" id="UP000319160">
    <property type="component" value="Unassembled WGS sequence"/>
</dbReference>
<dbReference type="Pfam" id="PF00226">
    <property type="entry name" value="DnaJ"/>
    <property type="match status" value="1"/>
</dbReference>
<feature type="compositionally biased region" description="Polar residues" evidence="2">
    <location>
        <begin position="233"/>
        <end position="247"/>
    </location>
</feature>
<evidence type="ECO:0000313" key="5">
    <source>
        <dbReference type="Proteomes" id="UP000319160"/>
    </source>
</evidence>
<dbReference type="InterPro" id="IPR036869">
    <property type="entry name" value="J_dom_sf"/>
</dbReference>
<feature type="domain" description="J" evidence="3">
    <location>
        <begin position="9"/>
        <end position="75"/>
    </location>
</feature>
<dbReference type="PROSITE" id="PS00636">
    <property type="entry name" value="DNAJ_1"/>
    <property type="match status" value="1"/>
</dbReference>
<organism evidence="4 5">
    <name type="scientific">Xylaria flabelliformis</name>
    <dbReference type="NCBI Taxonomy" id="2512241"/>
    <lineage>
        <taxon>Eukaryota</taxon>
        <taxon>Fungi</taxon>
        <taxon>Dikarya</taxon>
        <taxon>Ascomycota</taxon>
        <taxon>Pezizomycotina</taxon>
        <taxon>Sordariomycetes</taxon>
        <taxon>Xylariomycetidae</taxon>
        <taxon>Xylariales</taxon>
        <taxon>Xylariaceae</taxon>
        <taxon>Xylaria</taxon>
    </lineage>
</organism>
<feature type="region of interest" description="Disordered" evidence="2">
    <location>
        <begin position="128"/>
        <end position="147"/>
    </location>
</feature>
<feature type="compositionally biased region" description="Basic and acidic residues" evidence="2">
    <location>
        <begin position="276"/>
        <end position="294"/>
    </location>
</feature>
<feature type="compositionally biased region" description="Basic and acidic residues" evidence="2">
    <location>
        <begin position="441"/>
        <end position="451"/>
    </location>
</feature>
<dbReference type="PANTHER" id="PTHR44145">
    <property type="entry name" value="DNAJ HOMOLOG SUBFAMILY A MEMBER 3, MITOCHONDRIAL"/>
    <property type="match status" value="1"/>
</dbReference>
<name>A0A553IF85_9PEZI</name>
<feature type="compositionally biased region" description="Polar residues" evidence="2">
    <location>
        <begin position="343"/>
        <end position="361"/>
    </location>
</feature>
<dbReference type="OrthoDB" id="10250354at2759"/>
<feature type="region of interest" description="Disordered" evidence="2">
    <location>
        <begin position="74"/>
        <end position="121"/>
    </location>
</feature>
<feature type="region of interest" description="Disordered" evidence="2">
    <location>
        <begin position="153"/>
        <end position="389"/>
    </location>
</feature>
<dbReference type="SMART" id="SM00271">
    <property type="entry name" value="DnaJ"/>
    <property type="match status" value="1"/>
</dbReference>
<feature type="compositionally biased region" description="Polar residues" evidence="2">
    <location>
        <begin position="685"/>
        <end position="696"/>
    </location>
</feature>
<gene>
    <name evidence="4" type="ORF">FHL15_000205</name>
</gene>
<reference evidence="5" key="1">
    <citation type="submission" date="2019-06" db="EMBL/GenBank/DDBJ databases">
        <title>Draft genome sequence of the griseofulvin-producing fungus Xylaria cubensis strain G536.</title>
        <authorList>
            <person name="Mead M.E."/>
            <person name="Raja H.A."/>
            <person name="Steenwyk J.L."/>
            <person name="Knowles S.L."/>
            <person name="Oberlies N.H."/>
            <person name="Rokas A."/>
        </authorList>
    </citation>
    <scope>NUCLEOTIDE SEQUENCE [LARGE SCALE GENOMIC DNA]</scope>
    <source>
        <strain evidence="5">G536</strain>
    </source>
</reference>
<evidence type="ECO:0000256" key="2">
    <source>
        <dbReference type="SAM" id="MobiDB-lite"/>
    </source>
</evidence>
<feature type="region of interest" description="Disordered" evidence="2">
    <location>
        <begin position="574"/>
        <end position="700"/>
    </location>
</feature>
<sequence>MPKWDKTRDYYADLELQTSATPDEIKRQFKKLALKYHPDRNPGREAEVNPKFQVIQSAHEILTDETLRRQYDEARRTYTSRYPGASGVRGNPWQDAAKGHPPPPRRQPNPPNRSNRPTSGAQRYERFADGIPRHTRPQSPKDDPQFRRNNADAWEHIRPNRGRGNAASRPTTPGRAPPGRAPTSATRDSRPGPAPVPPRTAYQKQKAEAAFGTNKKTGFTPRSPGVADEPPVTNKNYFTNRTHSNLFTEPVDIPQPPFEDTTDATPADPVPPLRDPFFDRQRTPYHTGRGEKFDSSPGLGRSTSTRMPPRGYEMPGAFPRTRPRSTSPTRSSSNDGGSEDSIKANTGINGATNRNNQTTYSRAGERYKPTMPAATESPPQSTSHGKLHRSQLTGLASLIEKPTESSSNTTAAQSNSSRPSVYGSQTLSPQFRYKSDTITSRPDRSREHADRNGVCLSRIKGYHLLNPSSEEIGPHDPNALLPLEMHQRETLDRLVRKYSIASESGVGLKNKTHDLNSHRKVDADYDRASSFNFSGGLNTTRTDAGFKTFTRNSAENINTRFVDLEDDWQFKAGSASANEATMPPRSRPQSRNRPPNRQKTFPIPAFSTSVPEAQDTPVMSSGDQGFSAGMWNEQIGSQHFEPQPSNSASTSPTRRGPPKKSKSFKMTAGTAAVVDEEESEEYQDTHQPSMGPTSTVPDAMDIDTPQVEKTEEIPNPIEVNSARKYATEPYRKDWRAGDVNGVSSNAGRPAPSTNNTDGAISETNGIKPRVDTTNNGPLRQGGSEDSEEFRATFSDFKNVEPFADPSPSGLKSFAALKSTLPFESRPSEQIPSDIKPPALPARPLEFPHPPVAPRLPPTMGVAGLRPNNSSFKKYAENFHNYMEKWEVFNNKVLAHFVTRQEEFKSRRLRRGANWLEESVTDYLTEVDQDLDVQKKYADACGEHRKSVAQFREFRDRVW</sequence>
<dbReference type="InterPro" id="IPR018253">
    <property type="entry name" value="DnaJ_domain_CS"/>
</dbReference>
<feature type="compositionally biased region" description="Polar residues" evidence="2">
    <location>
        <begin position="418"/>
        <end position="429"/>
    </location>
</feature>
<dbReference type="SUPFAM" id="SSF46565">
    <property type="entry name" value="Chaperone J-domain"/>
    <property type="match status" value="1"/>
</dbReference>
<dbReference type="Gene3D" id="1.10.287.110">
    <property type="entry name" value="DnaJ domain"/>
    <property type="match status" value="1"/>
</dbReference>
<feature type="compositionally biased region" description="Polar residues" evidence="2">
    <location>
        <begin position="643"/>
        <end position="653"/>
    </location>
</feature>
<dbReference type="InterPro" id="IPR051938">
    <property type="entry name" value="Apopto_cytoskel_mod"/>
</dbReference>
<dbReference type="PANTHER" id="PTHR44145:SF3">
    <property type="entry name" value="DNAJ HOMOLOG SUBFAMILY A MEMBER 3, MITOCHONDRIAL"/>
    <property type="match status" value="1"/>
</dbReference>
<accession>A0A553IF85</accession>
<protein>
    <recommendedName>
        <fullName evidence="3">J domain-containing protein</fullName>
    </recommendedName>
</protein>
<keyword evidence="5" id="KW-1185">Reference proteome</keyword>
<feature type="compositionally biased region" description="Pro residues" evidence="2">
    <location>
        <begin position="100"/>
        <end position="111"/>
    </location>
</feature>
<evidence type="ECO:0000256" key="1">
    <source>
        <dbReference type="ARBA" id="ARBA00023186"/>
    </source>
</evidence>
<dbReference type="InterPro" id="IPR001623">
    <property type="entry name" value="DnaJ_domain"/>
</dbReference>
<feature type="compositionally biased region" description="Low complexity" evidence="2">
    <location>
        <begin position="324"/>
        <end position="333"/>
    </location>
</feature>
<dbReference type="PRINTS" id="PR00625">
    <property type="entry name" value="JDOMAIN"/>
</dbReference>